<accession>A0A2N3QKB4</accession>
<organism evidence="3 4">
    <name type="scientific">Bifidobacterium thermophilum</name>
    <dbReference type="NCBI Taxonomy" id="33905"/>
    <lineage>
        <taxon>Bacteria</taxon>
        <taxon>Bacillati</taxon>
        <taxon>Actinomycetota</taxon>
        <taxon>Actinomycetes</taxon>
        <taxon>Bifidobacteriales</taxon>
        <taxon>Bifidobacteriaceae</taxon>
        <taxon>Bifidobacterium</taxon>
    </lineage>
</organism>
<dbReference type="AlphaFoldDB" id="A0A2N3QKB4"/>
<dbReference type="Proteomes" id="UP000233727">
    <property type="component" value="Unassembled WGS sequence"/>
</dbReference>
<dbReference type="GO" id="GO:0008168">
    <property type="term" value="F:methyltransferase activity"/>
    <property type="evidence" value="ECO:0007669"/>
    <property type="project" value="UniProtKB-KW"/>
</dbReference>
<dbReference type="GO" id="GO:0032259">
    <property type="term" value="P:methylation"/>
    <property type="evidence" value="ECO:0007669"/>
    <property type="project" value="UniProtKB-KW"/>
</dbReference>
<dbReference type="InterPro" id="IPR004919">
    <property type="entry name" value="GmrSD_N"/>
</dbReference>
<gene>
    <name evidence="3" type="ORF">CQR47_1219</name>
</gene>
<feature type="domain" description="GmrSD restriction endonucleases C-terminal" evidence="2">
    <location>
        <begin position="443"/>
        <end position="612"/>
    </location>
</feature>
<evidence type="ECO:0000259" key="1">
    <source>
        <dbReference type="Pfam" id="PF03235"/>
    </source>
</evidence>
<dbReference type="PANTHER" id="PTHR35149">
    <property type="entry name" value="SLL5132 PROTEIN"/>
    <property type="match status" value="1"/>
</dbReference>
<keyword evidence="3" id="KW-0808">Transferase</keyword>
<proteinExistence type="predicted"/>
<dbReference type="Pfam" id="PF03235">
    <property type="entry name" value="GmrSD_N"/>
    <property type="match status" value="1"/>
</dbReference>
<protein>
    <submittedName>
        <fullName evidence="3">Type I restriction-modification system DNA methylase</fullName>
    </submittedName>
</protein>
<feature type="domain" description="GmrSD restriction endonucleases N-terminal" evidence="1">
    <location>
        <begin position="22"/>
        <end position="236"/>
    </location>
</feature>
<dbReference type="EMBL" id="PCGY01000013">
    <property type="protein sequence ID" value="PKU91882.1"/>
    <property type="molecule type" value="Genomic_DNA"/>
</dbReference>
<dbReference type="InterPro" id="IPR011089">
    <property type="entry name" value="GmrSD_C"/>
</dbReference>
<dbReference type="Pfam" id="PF07510">
    <property type="entry name" value="GmrSD_C"/>
    <property type="match status" value="1"/>
</dbReference>
<dbReference type="PANTHER" id="PTHR35149:SF1">
    <property type="entry name" value="DUF5655 DOMAIN-CONTAINING PROTEIN"/>
    <property type="match status" value="1"/>
</dbReference>
<name>A0A2N3QKB4_9BIFI</name>
<keyword evidence="3" id="KW-0489">Methyltransferase</keyword>
<sequence length="622" mass="71236">MDIQAHQEPINETLPIAGTVQLYIPPFKHRYCWKTDQIDQLFADIRYEDENYYVGNLLVVPHEQQGKNIPDAYDVIDGQQRLTTVSLFLLAIWQRAQEISNDENTSRDDIMKTGTIQSDIKRRLIFNNSDDALEPRLHLLEEDDTVYRSLLRVLNRKEPGRTGRTAFAKRYGYIRKLFGADAFPTIGELDKFYEKLLKVTILRIHVPDVTDAFNVFSSMNSKGLPLTLVDLLKAEFISDAGEYLDRKAEETTNQWIALSETLSRDGEPDTTITTQFLLNNWDAFESEDNRSITKSSALKLYRSRIRQYYSEKRSDYLSVLQERAGIYAQILCLPEHEHHDQTIAKRLKALVQLESTQSYPLLMELLGDPGLELGDALPQILDYLIAFYVRRNITLVPKSSNIRARIIRLTRELKQHKYTGIAALNLIRNGEGDIQGLNAISVDDNVLRTTLCTQGIYDKNKATTRFVLIDLERRLPGEGIVSKARPDTFDDFVKNSTKQRRWSIEHILPEGNLPDTWNNAISPDNPDQAKEIQAECVHLIGNLTLTPYNSELGQRTFDEKKRYKDPTSSDVTGLAMPLKINASIPDVENGETLESKTTWTADDIKRRSAWFADQITKLYSLN</sequence>
<dbReference type="RefSeq" id="WP_101455186.1">
    <property type="nucleotide sequence ID" value="NZ_JBKZBB010000002.1"/>
</dbReference>
<reference evidence="3 4" key="1">
    <citation type="submission" date="2017-10" db="EMBL/GenBank/DDBJ databases">
        <title>Bifidobacterium genomics.</title>
        <authorList>
            <person name="Lugli G.A."/>
            <person name="Milani C."/>
            <person name="Mancabelli L."/>
        </authorList>
    </citation>
    <scope>NUCLEOTIDE SEQUENCE [LARGE SCALE GENOMIC DNA]</scope>
    <source>
        <strain evidence="3 4">1542B</strain>
    </source>
</reference>
<evidence type="ECO:0000313" key="3">
    <source>
        <dbReference type="EMBL" id="PKU91882.1"/>
    </source>
</evidence>
<evidence type="ECO:0000259" key="2">
    <source>
        <dbReference type="Pfam" id="PF07510"/>
    </source>
</evidence>
<evidence type="ECO:0000313" key="4">
    <source>
        <dbReference type="Proteomes" id="UP000233727"/>
    </source>
</evidence>
<comment type="caution">
    <text evidence="3">The sequence shown here is derived from an EMBL/GenBank/DDBJ whole genome shotgun (WGS) entry which is preliminary data.</text>
</comment>